<name>A0ACB9QMS6_9MYRT</name>
<dbReference type="EMBL" id="CM042885">
    <property type="protein sequence ID" value="KAI4367413.1"/>
    <property type="molecule type" value="Genomic_DNA"/>
</dbReference>
<keyword evidence="2" id="KW-1185">Reference proteome</keyword>
<reference evidence="2" key="1">
    <citation type="journal article" date="2023" name="Front. Plant Sci.">
        <title>Chromosomal-level genome assembly of Melastoma candidum provides insights into trichome evolution.</title>
        <authorList>
            <person name="Zhong Y."/>
            <person name="Wu W."/>
            <person name="Sun C."/>
            <person name="Zou P."/>
            <person name="Liu Y."/>
            <person name="Dai S."/>
            <person name="Zhou R."/>
        </authorList>
    </citation>
    <scope>NUCLEOTIDE SEQUENCE [LARGE SCALE GENOMIC DNA]</scope>
</reference>
<accession>A0ACB9QMS6</accession>
<sequence>MFRLFPQKPHFQPLINAKERSREGLAKGEMLTFASTVVELSVHHPGSSFADCSETLRSLETHDFNTKTIERRVSKLLSIKRMQEKVDQKKKEVSSRVSDLKHKNEKLVEDVYASGRMIELYKERLTLALLENEANELEIASLMTGLVWTRSI</sequence>
<organism evidence="1 2">
    <name type="scientific">Melastoma candidum</name>
    <dbReference type="NCBI Taxonomy" id="119954"/>
    <lineage>
        <taxon>Eukaryota</taxon>
        <taxon>Viridiplantae</taxon>
        <taxon>Streptophyta</taxon>
        <taxon>Embryophyta</taxon>
        <taxon>Tracheophyta</taxon>
        <taxon>Spermatophyta</taxon>
        <taxon>Magnoliopsida</taxon>
        <taxon>eudicotyledons</taxon>
        <taxon>Gunneridae</taxon>
        <taxon>Pentapetalae</taxon>
        <taxon>rosids</taxon>
        <taxon>malvids</taxon>
        <taxon>Myrtales</taxon>
        <taxon>Melastomataceae</taxon>
        <taxon>Melastomatoideae</taxon>
        <taxon>Melastomateae</taxon>
        <taxon>Melastoma</taxon>
    </lineage>
</organism>
<protein>
    <submittedName>
        <fullName evidence="1">Uncharacterized protein</fullName>
    </submittedName>
</protein>
<evidence type="ECO:0000313" key="2">
    <source>
        <dbReference type="Proteomes" id="UP001057402"/>
    </source>
</evidence>
<comment type="caution">
    <text evidence="1">The sequence shown here is derived from an EMBL/GenBank/DDBJ whole genome shotgun (WGS) entry which is preliminary data.</text>
</comment>
<gene>
    <name evidence="1" type="ORF">MLD38_023153</name>
</gene>
<proteinExistence type="predicted"/>
<dbReference type="Proteomes" id="UP001057402">
    <property type="component" value="Chromosome 6"/>
</dbReference>
<evidence type="ECO:0000313" key="1">
    <source>
        <dbReference type="EMBL" id="KAI4367413.1"/>
    </source>
</evidence>